<dbReference type="PANTHER" id="PTHR46796">
    <property type="entry name" value="HTH-TYPE TRANSCRIPTIONAL ACTIVATOR RHAS-RELATED"/>
    <property type="match status" value="1"/>
</dbReference>
<dbReference type="InterPro" id="IPR035418">
    <property type="entry name" value="AraC-bd_2"/>
</dbReference>
<evidence type="ECO:0000256" key="1">
    <source>
        <dbReference type="ARBA" id="ARBA00023015"/>
    </source>
</evidence>
<gene>
    <name evidence="5" type="ORF">F1C12_09930</name>
</gene>
<sequence length="311" mass="34563">MFISTQGLDAASGRDTWRDLLSNAFVPMQAVLPEHETFQGEILEHSLGGTFISSVSAGAHVARRTSAHVASAENEYLKLSTPLTGMCRVEQEGKQVLLNPGDLTVYDTNRPFTLSFDGPSKMLVMMFPPQALNLSRDLLPDVLLEHYSGTTGIGTLVSPLLNNLVRHFDEIDPSSNSRLASNVLDLVAILFAERLQVPVMRSPNQTLIVRAHDLIERNLDDAELGPELVAATIHISVSYLHKLFKQDGRSVSRYILERRLERCRRDLVDPVHHMVPVGSIGARWGFPDAARFSRVFKAAYGISPRDYRLAH</sequence>
<proteinExistence type="predicted"/>
<dbReference type="PRINTS" id="PR00032">
    <property type="entry name" value="HTHARAC"/>
</dbReference>
<dbReference type="AlphaFoldDB" id="A0A7G6YAA0"/>
<keyword evidence="1" id="KW-0805">Transcription regulation</keyword>
<organism evidence="5 6">
    <name type="scientific">Leifsonia shinshuensis</name>
    <dbReference type="NCBI Taxonomy" id="150026"/>
    <lineage>
        <taxon>Bacteria</taxon>
        <taxon>Bacillati</taxon>
        <taxon>Actinomycetota</taxon>
        <taxon>Actinomycetes</taxon>
        <taxon>Micrococcales</taxon>
        <taxon>Microbacteriaceae</taxon>
        <taxon>Leifsonia</taxon>
    </lineage>
</organism>
<protein>
    <submittedName>
        <fullName evidence="5">Helix-turn-helix domain-containing protein</fullName>
    </submittedName>
</protein>
<dbReference type="EMBL" id="CP043641">
    <property type="protein sequence ID" value="QNE35415.1"/>
    <property type="molecule type" value="Genomic_DNA"/>
</dbReference>
<dbReference type="SMART" id="SM00342">
    <property type="entry name" value="HTH_ARAC"/>
    <property type="match status" value="1"/>
</dbReference>
<keyword evidence="3" id="KW-0804">Transcription</keyword>
<reference evidence="6" key="1">
    <citation type="submission" date="2019-09" db="EMBL/GenBank/DDBJ databases">
        <title>Antimicrobial potential of Antarctic Bacteria.</title>
        <authorList>
            <person name="Benaud N."/>
            <person name="Edwards R.J."/>
            <person name="Ferrari B.C."/>
        </authorList>
    </citation>
    <scope>NUCLEOTIDE SEQUENCE [LARGE SCALE GENOMIC DNA]</scope>
    <source>
        <strain evidence="6">INR9</strain>
    </source>
</reference>
<dbReference type="Proteomes" id="UP000515511">
    <property type="component" value="Chromosome"/>
</dbReference>
<evidence type="ECO:0000313" key="6">
    <source>
        <dbReference type="Proteomes" id="UP000515511"/>
    </source>
</evidence>
<dbReference type="Pfam" id="PF12833">
    <property type="entry name" value="HTH_18"/>
    <property type="match status" value="1"/>
</dbReference>
<dbReference type="InterPro" id="IPR020449">
    <property type="entry name" value="Tscrpt_reg_AraC-type_HTH"/>
</dbReference>
<dbReference type="RefSeq" id="WP_185278576.1">
    <property type="nucleotide sequence ID" value="NZ_CP043641.1"/>
</dbReference>
<dbReference type="GO" id="GO:0043565">
    <property type="term" value="F:sequence-specific DNA binding"/>
    <property type="evidence" value="ECO:0007669"/>
    <property type="project" value="InterPro"/>
</dbReference>
<dbReference type="InterPro" id="IPR050204">
    <property type="entry name" value="AraC_XylS_family_regulators"/>
</dbReference>
<dbReference type="GO" id="GO:0003700">
    <property type="term" value="F:DNA-binding transcription factor activity"/>
    <property type="evidence" value="ECO:0007669"/>
    <property type="project" value="InterPro"/>
</dbReference>
<name>A0A7G6YAA0_9MICO</name>
<evidence type="ECO:0000256" key="3">
    <source>
        <dbReference type="ARBA" id="ARBA00023163"/>
    </source>
</evidence>
<feature type="domain" description="HTH araC/xylS-type" evidence="4">
    <location>
        <begin position="209"/>
        <end position="310"/>
    </location>
</feature>
<evidence type="ECO:0000259" key="4">
    <source>
        <dbReference type="PROSITE" id="PS01124"/>
    </source>
</evidence>
<dbReference type="Gene3D" id="1.10.10.60">
    <property type="entry name" value="Homeodomain-like"/>
    <property type="match status" value="1"/>
</dbReference>
<dbReference type="SUPFAM" id="SSF46689">
    <property type="entry name" value="Homeodomain-like"/>
    <property type="match status" value="1"/>
</dbReference>
<keyword evidence="2" id="KW-0238">DNA-binding</keyword>
<dbReference type="Pfam" id="PF14525">
    <property type="entry name" value="AraC_binding_2"/>
    <property type="match status" value="1"/>
</dbReference>
<dbReference type="InterPro" id="IPR009057">
    <property type="entry name" value="Homeodomain-like_sf"/>
</dbReference>
<evidence type="ECO:0000256" key="2">
    <source>
        <dbReference type="ARBA" id="ARBA00023125"/>
    </source>
</evidence>
<dbReference type="PANTHER" id="PTHR46796:SF6">
    <property type="entry name" value="ARAC SUBFAMILY"/>
    <property type="match status" value="1"/>
</dbReference>
<dbReference type="KEGG" id="lse:F1C12_09930"/>
<dbReference type="InterPro" id="IPR018060">
    <property type="entry name" value="HTH_AraC"/>
</dbReference>
<accession>A0A7G6YAA0</accession>
<evidence type="ECO:0000313" key="5">
    <source>
        <dbReference type="EMBL" id="QNE35415.1"/>
    </source>
</evidence>
<dbReference type="PROSITE" id="PS01124">
    <property type="entry name" value="HTH_ARAC_FAMILY_2"/>
    <property type="match status" value="1"/>
</dbReference>